<dbReference type="EMBL" id="BT087116">
    <property type="protein sequence ID" value="ACR37469.1"/>
    <property type="molecule type" value="mRNA"/>
</dbReference>
<evidence type="ECO:0000256" key="1">
    <source>
        <dbReference type="SAM" id="MobiDB-lite"/>
    </source>
</evidence>
<reference evidence="2" key="1">
    <citation type="journal article" date="2009" name="PLoS Genet.">
        <title>Sequencing, mapping, and analysis of 27,455 maize full-length cDNAs.</title>
        <authorList>
            <person name="Soderlund C."/>
            <person name="Descour A."/>
            <person name="Kudrna D."/>
            <person name="Bomhoff M."/>
            <person name="Boyd L."/>
            <person name="Currie J."/>
            <person name="Angelova A."/>
            <person name="Collura K."/>
            <person name="Wissotski M."/>
            <person name="Ashley E."/>
            <person name="Morrow D."/>
            <person name="Fernandes J."/>
            <person name="Walbot V."/>
            <person name="Yu Y."/>
        </authorList>
    </citation>
    <scope>NUCLEOTIDE SEQUENCE</scope>
    <source>
        <strain evidence="2">B73</strain>
    </source>
</reference>
<dbReference type="KEGG" id="zma:103630300"/>
<accession>B4FMD8</accession>
<dbReference type="GeneID" id="103630300"/>
<dbReference type="AlphaFoldDB" id="B4FMD8"/>
<organism evidence="2">
    <name type="scientific">Zea mays</name>
    <name type="common">Maize</name>
    <dbReference type="NCBI Taxonomy" id="4577"/>
    <lineage>
        <taxon>Eukaryota</taxon>
        <taxon>Viridiplantae</taxon>
        <taxon>Streptophyta</taxon>
        <taxon>Embryophyta</taxon>
        <taxon>Tracheophyta</taxon>
        <taxon>Spermatophyta</taxon>
        <taxon>Magnoliopsida</taxon>
        <taxon>Liliopsida</taxon>
        <taxon>Poales</taxon>
        <taxon>Poaceae</taxon>
        <taxon>PACMAD clade</taxon>
        <taxon>Panicoideae</taxon>
        <taxon>Andropogonodae</taxon>
        <taxon>Andropogoneae</taxon>
        <taxon>Tripsacinae</taxon>
        <taxon>Zea</taxon>
    </lineage>
</organism>
<feature type="region of interest" description="Disordered" evidence="1">
    <location>
        <begin position="1"/>
        <end position="36"/>
    </location>
</feature>
<sequence length="159" mass="17373">MVAAAANLLRGNGGHRASPPTRRPGRLFRADAGSSSGTARLLRDEHERLLRCSSASQAQRIPAPNVRWCHPRHRQPPAPRVRRPVRGAVLGDGVPEAVPLLLPQVLRGVPVRAAGHLRQQEHLPLLQQLEDQAGRPQVPLVALPLGLLDEIFCSKNQKE</sequence>
<evidence type="ECO:0000313" key="2">
    <source>
        <dbReference type="EMBL" id="ACF83281.1"/>
    </source>
</evidence>
<name>B4FMD8_MAIZE</name>
<dbReference type="EMBL" id="BT038276">
    <property type="protein sequence ID" value="ACF83281.1"/>
    <property type="molecule type" value="mRNA"/>
</dbReference>
<protein>
    <submittedName>
        <fullName evidence="2">Uncharacterized protein</fullName>
    </submittedName>
</protein>
<proteinExistence type="evidence at transcript level"/>
<dbReference type="RefSeq" id="NP_001288532.1">
    <property type="nucleotide sequence ID" value="NM_001301603.1"/>
</dbReference>